<dbReference type="InterPro" id="IPR023404">
    <property type="entry name" value="rSAM_horseshoe"/>
</dbReference>
<keyword evidence="7" id="KW-0687">Ribonucleoprotein</keyword>
<keyword evidence="7" id="KW-0614">Plasmid</keyword>
<gene>
    <name evidence="7" type="primary">rimO</name>
</gene>
<geneLocation type="plasmid" evidence="7">
    <name>pCPT84-1</name>
</geneLocation>
<evidence type="ECO:0000256" key="5">
    <source>
        <dbReference type="ARBA" id="ARBA00023014"/>
    </source>
</evidence>
<dbReference type="PROSITE" id="PS51918">
    <property type="entry name" value="RADICAL_SAM"/>
    <property type="match status" value="1"/>
</dbReference>
<dbReference type="Gene3D" id="3.40.50.280">
    <property type="entry name" value="Cobalamin-binding domain"/>
    <property type="match status" value="1"/>
</dbReference>
<reference evidence="7" key="1">
    <citation type="journal article" date="2019" name="Pathogens">
        <title>In silico Identification of Novel Toxin Homologs and Associated Mobile Genetic Elements in Clostridium perfringens.</title>
        <authorList>
            <person name="Lacey J.A."/>
            <person name="Johanesen P.A."/>
            <person name="Lyras D."/>
            <person name="Moore R.J."/>
        </authorList>
    </citation>
    <scope>NUCLEOTIDE SEQUENCE</scope>
    <source>
        <strain evidence="7">T84</strain>
        <plasmid evidence="7">pCPT84-1</plasmid>
    </source>
</reference>
<dbReference type="SFLD" id="SFLDG01123">
    <property type="entry name" value="methyltransferase_(Class_B)"/>
    <property type="match status" value="1"/>
</dbReference>
<keyword evidence="7" id="KW-0689">Ribosomal protein</keyword>
<sequence length="563" mass="67032">MNKKYDVTFINAPNHADFPHFPIGIGYLNEILKKNNISTNLIDIQNMIVNKEIRYEANILNDIEHILKNIKSEIFIFSIMNSTYIWAIEIIKKHNLSSKIVVGGSHATLLKEKLLEHNEIDVVCIYEGEKIITKLTNALIKNDKNLLREIKNIYYRDDDNKIVFNGEENLIVDLDKLPIIYYSTSEYKNRTSISLDVGRGCPHNCTFCVTKSIWKRFPRYKSPKRIVEESSIYYDMIPNGKRKMVLYEHDNFIFNKNILSEVAYLKKKLKKNYYFGCSGELNDINDEVIELLDNAGCKYIFIGIETGSKRIQKIINKNLDLSKCIEKISKLNEKNIVVEVNFIIGYPEEYITDLIESYYLMTSIKFSSPKLNNINFSMLSPEPTSKVEENLKEEYYLYDKKSIYHKDLNNSFIDINKYKKKFTNHLYIIRNENYDVEKIRDFSQIFIDILNNFSITLYILMYKINIKIDDMISYYLKIKKDNLSILEFLVQYTHLIKNHELFEEIFRYEELIYRFKNNMKFKNDIEYFNYDIKNIYRKLKENPKNLEDKFIIVKKPFKIKVDR</sequence>
<dbReference type="EC" id="2.8.4.4" evidence="7"/>
<keyword evidence="3" id="KW-0479">Metal-binding</keyword>
<keyword evidence="7" id="KW-0808">Transferase</keyword>
<dbReference type="AlphaFoldDB" id="A0A4Y5T4K1"/>
<dbReference type="SFLD" id="SFLDS00029">
    <property type="entry name" value="Radical_SAM"/>
    <property type="match status" value="1"/>
</dbReference>
<keyword evidence="5" id="KW-0411">Iron-sulfur</keyword>
<dbReference type="SUPFAM" id="SSF102114">
    <property type="entry name" value="Radical SAM enzymes"/>
    <property type="match status" value="1"/>
</dbReference>
<dbReference type="EMBL" id="MK285057">
    <property type="protein sequence ID" value="QDB00993.1"/>
    <property type="molecule type" value="Genomic_DNA"/>
</dbReference>
<dbReference type="PANTHER" id="PTHR43409">
    <property type="entry name" value="ANAEROBIC MAGNESIUM-PROTOPORPHYRIN IX MONOMETHYL ESTER CYCLASE-RELATED"/>
    <property type="match status" value="1"/>
</dbReference>
<evidence type="ECO:0000256" key="2">
    <source>
        <dbReference type="ARBA" id="ARBA00022691"/>
    </source>
</evidence>
<dbReference type="InterPro" id="IPR034466">
    <property type="entry name" value="Methyltransferase_Class_B"/>
</dbReference>
<feature type="domain" description="Radical SAM core" evidence="6">
    <location>
        <begin position="187"/>
        <end position="411"/>
    </location>
</feature>
<dbReference type="InterPro" id="IPR006638">
    <property type="entry name" value="Elp3/MiaA/NifB-like_rSAM"/>
</dbReference>
<protein>
    <submittedName>
        <fullName evidence="7">Ribosomal protein S12 methylthiotransferase RimO</fullName>
        <ecNumber evidence="7">2.8.4.4</ecNumber>
    </submittedName>
</protein>
<dbReference type="InterPro" id="IPR007197">
    <property type="entry name" value="rSAM"/>
</dbReference>
<dbReference type="InterPro" id="IPR006158">
    <property type="entry name" value="Cobalamin-bd"/>
</dbReference>
<accession>A0A4Y5T4K1</accession>
<dbReference type="GO" id="GO:0051539">
    <property type="term" value="F:4 iron, 4 sulfur cluster binding"/>
    <property type="evidence" value="ECO:0007669"/>
    <property type="project" value="UniProtKB-KW"/>
</dbReference>
<dbReference type="GO" id="GO:0103039">
    <property type="term" value="F:protein methylthiotransferase activity"/>
    <property type="evidence" value="ECO:0007669"/>
    <property type="project" value="UniProtKB-EC"/>
</dbReference>
<dbReference type="GO" id="GO:0031419">
    <property type="term" value="F:cobalamin binding"/>
    <property type="evidence" value="ECO:0007669"/>
    <property type="project" value="InterPro"/>
</dbReference>
<dbReference type="Gene3D" id="3.80.30.20">
    <property type="entry name" value="tm_1862 like domain"/>
    <property type="match status" value="1"/>
</dbReference>
<dbReference type="CDD" id="cd01335">
    <property type="entry name" value="Radical_SAM"/>
    <property type="match status" value="1"/>
</dbReference>
<dbReference type="Pfam" id="PF02310">
    <property type="entry name" value="B12-binding"/>
    <property type="match status" value="1"/>
</dbReference>
<dbReference type="SMART" id="SM00729">
    <property type="entry name" value="Elp3"/>
    <property type="match status" value="1"/>
</dbReference>
<name>A0A4Y5T4K1_CLOPF</name>
<proteinExistence type="predicted"/>
<dbReference type="Pfam" id="PF04055">
    <property type="entry name" value="Radical_SAM"/>
    <property type="match status" value="1"/>
</dbReference>
<comment type="cofactor">
    <cofactor evidence="1">
        <name>[4Fe-4S] cluster</name>
        <dbReference type="ChEBI" id="CHEBI:49883"/>
    </cofactor>
</comment>
<dbReference type="GO" id="GO:0046872">
    <property type="term" value="F:metal ion binding"/>
    <property type="evidence" value="ECO:0007669"/>
    <property type="project" value="UniProtKB-KW"/>
</dbReference>
<dbReference type="InterPro" id="IPR058240">
    <property type="entry name" value="rSAM_sf"/>
</dbReference>
<evidence type="ECO:0000256" key="3">
    <source>
        <dbReference type="ARBA" id="ARBA00022723"/>
    </source>
</evidence>
<keyword evidence="2" id="KW-0949">S-adenosyl-L-methionine</keyword>
<evidence type="ECO:0000256" key="1">
    <source>
        <dbReference type="ARBA" id="ARBA00001966"/>
    </source>
</evidence>
<dbReference type="SFLD" id="SFLDG01082">
    <property type="entry name" value="B12-binding_domain_containing"/>
    <property type="match status" value="1"/>
</dbReference>
<evidence type="ECO:0000313" key="7">
    <source>
        <dbReference type="EMBL" id="QDB00993.1"/>
    </source>
</evidence>
<keyword evidence="4" id="KW-0408">Iron</keyword>
<dbReference type="InterPro" id="IPR051198">
    <property type="entry name" value="BchE-like"/>
</dbReference>
<evidence type="ECO:0000256" key="4">
    <source>
        <dbReference type="ARBA" id="ARBA00023004"/>
    </source>
</evidence>
<organism evidence="7">
    <name type="scientific">Clostridium perfringens</name>
    <dbReference type="NCBI Taxonomy" id="1502"/>
    <lineage>
        <taxon>Bacteria</taxon>
        <taxon>Bacillati</taxon>
        <taxon>Bacillota</taxon>
        <taxon>Clostridia</taxon>
        <taxon>Eubacteriales</taxon>
        <taxon>Clostridiaceae</taxon>
        <taxon>Clostridium</taxon>
    </lineage>
</organism>
<dbReference type="GO" id="GO:0005840">
    <property type="term" value="C:ribosome"/>
    <property type="evidence" value="ECO:0007669"/>
    <property type="project" value="UniProtKB-KW"/>
</dbReference>
<evidence type="ECO:0000259" key="6">
    <source>
        <dbReference type="PROSITE" id="PS51918"/>
    </source>
</evidence>